<protein>
    <submittedName>
        <fullName evidence="1">Uncharacterized protein</fullName>
    </submittedName>
</protein>
<keyword evidence="2" id="KW-1185">Reference proteome</keyword>
<dbReference type="Proteomes" id="UP000193560">
    <property type="component" value="Unassembled WGS sequence"/>
</dbReference>
<name>A0A1X2IN22_9FUNG</name>
<feature type="non-terminal residue" evidence="1">
    <location>
        <position position="98"/>
    </location>
</feature>
<sequence length="98" mass="10974">VRLDGLAKVARGAFKLSLIYSILDPYGLASVNDNLLLTLQDPWYHPCTLWYNLLLGIKAYCLLGAVDMFLGVEQAISGVRFIDVFHSPILSSSPRDFW</sequence>
<comment type="caution">
    <text evidence="1">The sequence shown here is derived from an EMBL/GenBank/DDBJ whole genome shotgun (WGS) entry which is preliminary data.</text>
</comment>
<gene>
    <name evidence="1" type="ORF">BCR42DRAFT_300161</name>
</gene>
<evidence type="ECO:0000313" key="2">
    <source>
        <dbReference type="Proteomes" id="UP000193560"/>
    </source>
</evidence>
<feature type="non-terminal residue" evidence="1">
    <location>
        <position position="1"/>
    </location>
</feature>
<dbReference type="OrthoDB" id="1077582at2759"/>
<reference evidence="1 2" key="1">
    <citation type="submission" date="2016-07" db="EMBL/GenBank/DDBJ databases">
        <title>Pervasive Adenine N6-methylation of Active Genes in Fungi.</title>
        <authorList>
            <consortium name="DOE Joint Genome Institute"/>
            <person name="Mondo S.J."/>
            <person name="Dannebaum R.O."/>
            <person name="Kuo R.C."/>
            <person name="Labutti K."/>
            <person name="Haridas S."/>
            <person name="Kuo A."/>
            <person name="Salamov A."/>
            <person name="Ahrendt S.R."/>
            <person name="Lipzen A."/>
            <person name="Sullivan W."/>
            <person name="Andreopoulos W.B."/>
            <person name="Clum A."/>
            <person name="Lindquist E."/>
            <person name="Daum C."/>
            <person name="Ramamoorthy G.K."/>
            <person name="Gryganskyi A."/>
            <person name="Culley D."/>
            <person name="Magnuson J.K."/>
            <person name="James T.Y."/>
            <person name="O'Malley M.A."/>
            <person name="Stajich J.E."/>
            <person name="Spatafora J.W."/>
            <person name="Visel A."/>
            <person name="Grigoriev I.V."/>
        </authorList>
    </citation>
    <scope>NUCLEOTIDE SEQUENCE [LARGE SCALE GENOMIC DNA]</scope>
    <source>
        <strain evidence="1 2">NRRL 1336</strain>
    </source>
</reference>
<evidence type="ECO:0000313" key="1">
    <source>
        <dbReference type="EMBL" id="ORZ19427.1"/>
    </source>
</evidence>
<proteinExistence type="predicted"/>
<accession>A0A1X2IN22</accession>
<organism evidence="1 2">
    <name type="scientific">Absidia repens</name>
    <dbReference type="NCBI Taxonomy" id="90262"/>
    <lineage>
        <taxon>Eukaryota</taxon>
        <taxon>Fungi</taxon>
        <taxon>Fungi incertae sedis</taxon>
        <taxon>Mucoromycota</taxon>
        <taxon>Mucoromycotina</taxon>
        <taxon>Mucoromycetes</taxon>
        <taxon>Mucorales</taxon>
        <taxon>Cunninghamellaceae</taxon>
        <taxon>Absidia</taxon>
    </lineage>
</organism>
<dbReference type="EMBL" id="MCGE01000007">
    <property type="protein sequence ID" value="ORZ19427.1"/>
    <property type="molecule type" value="Genomic_DNA"/>
</dbReference>
<dbReference type="AlphaFoldDB" id="A0A1X2IN22"/>